<feature type="compositionally biased region" description="Acidic residues" evidence="1">
    <location>
        <begin position="13"/>
        <end position="48"/>
    </location>
</feature>
<protein>
    <submittedName>
        <fullName evidence="2">Uncharacterized protein</fullName>
    </submittedName>
</protein>
<sequence length="101" mass="10643">GEEEGAANGGVANEEEGVANEEVGAEEGVANEEDDEEEGVASEEDDKEEGVAKEEGTTAGEERVAVGDEDGRVDLEGEKGEDEIKTGDLFINDKGESYKTY</sequence>
<dbReference type="InParanoid" id="A0A1X7SDH2"/>
<feature type="region of interest" description="Disordered" evidence="1">
    <location>
        <begin position="1"/>
        <end position="101"/>
    </location>
</feature>
<accession>A0A1X7SDH2</accession>
<evidence type="ECO:0000256" key="1">
    <source>
        <dbReference type="SAM" id="MobiDB-lite"/>
    </source>
</evidence>
<dbReference type="EnsemblMetazoa" id="Aqu2.1.00107_001">
    <property type="protein sequence ID" value="Aqu2.1.00107_001"/>
    <property type="gene ID" value="Aqu2.1.00107"/>
</dbReference>
<evidence type="ECO:0000313" key="2">
    <source>
        <dbReference type="EnsemblMetazoa" id="Aqu2.1.00107_001"/>
    </source>
</evidence>
<reference evidence="2" key="1">
    <citation type="submission" date="2017-05" db="UniProtKB">
        <authorList>
            <consortium name="EnsemblMetazoa"/>
        </authorList>
    </citation>
    <scope>IDENTIFICATION</scope>
</reference>
<name>A0A1X7SDH2_AMPQE</name>
<feature type="compositionally biased region" description="Basic and acidic residues" evidence="1">
    <location>
        <begin position="49"/>
        <end position="101"/>
    </location>
</feature>
<organism evidence="2">
    <name type="scientific">Amphimedon queenslandica</name>
    <name type="common">Sponge</name>
    <dbReference type="NCBI Taxonomy" id="400682"/>
    <lineage>
        <taxon>Eukaryota</taxon>
        <taxon>Metazoa</taxon>
        <taxon>Porifera</taxon>
        <taxon>Demospongiae</taxon>
        <taxon>Heteroscleromorpha</taxon>
        <taxon>Haplosclerida</taxon>
        <taxon>Niphatidae</taxon>
        <taxon>Amphimedon</taxon>
    </lineage>
</organism>
<dbReference type="AlphaFoldDB" id="A0A1X7SDH2"/>
<proteinExistence type="predicted"/>